<dbReference type="Proteomes" id="UP000678393">
    <property type="component" value="Unassembled WGS sequence"/>
</dbReference>
<feature type="repeat" description="ANK" evidence="1">
    <location>
        <begin position="40"/>
        <end position="72"/>
    </location>
</feature>
<comment type="caution">
    <text evidence="2">The sequence shown here is derived from an EMBL/GenBank/DDBJ whole genome shotgun (WGS) entry which is preliminary data.</text>
</comment>
<proteinExistence type="predicted"/>
<evidence type="ECO:0000313" key="3">
    <source>
        <dbReference type="Proteomes" id="UP000678393"/>
    </source>
</evidence>
<evidence type="ECO:0000256" key="1">
    <source>
        <dbReference type="PROSITE-ProRule" id="PRU00023"/>
    </source>
</evidence>
<protein>
    <recommendedName>
        <fullName evidence="4">Ankyrin repeat domain-containing protein 40</fullName>
    </recommendedName>
</protein>
<keyword evidence="1" id="KW-0040">ANK repeat</keyword>
<dbReference type="SMART" id="SM00248">
    <property type="entry name" value="ANK"/>
    <property type="match status" value="1"/>
</dbReference>
<evidence type="ECO:0000313" key="2">
    <source>
        <dbReference type="EMBL" id="CAG5133055.1"/>
    </source>
</evidence>
<dbReference type="EMBL" id="CAJHNH020005890">
    <property type="protein sequence ID" value="CAG5133055.1"/>
    <property type="molecule type" value="Genomic_DNA"/>
</dbReference>
<dbReference type="AlphaFoldDB" id="A0A8S3ZZM1"/>
<dbReference type="SUPFAM" id="SSF48403">
    <property type="entry name" value="Ankyrin repeat"/>
    <property type="match status" value="1"/>
</dbReference>
<dbReference type="InterPro" id="IPR036770">
    <property type="entry name" value="Ankyrin_rpt-contain_sf"/>
</dbReference>
<dbReference type="PROSITE" id="PS50088">
    <property type="entry name" value="ANK_REPEAT"/>
    <property type="match status" value="1"/>
</dbReference>
<dbReference type="PANTHER" id="PTHR24192">
    <property type="entry name" value="ANKYRIN REPEAT DOMAIN 40"/>
    <property type="match status" value="1"/>
</dbReference>
<name>A0A8S3ZZM1_9EUPU</name>
<evidence type="ECO:0008006" key="4">
    <source>
        <dbReference type="Google" id="ProtNLM"/>
    </source>
</evidence>
<dbReference type="Pfam" id="PF12796">
    <property type="entry name" value="Ank_2"/>
    <property type="match status" value="1"/>
</dbReference>
<reference evidence="2" key="1">
    <citation type="submission" date="2021-04" db="EMBL/GenBank/DDBJ databases">
        <authorList>
            <consortium name="Molecular Ecology Group"/>
        </authorList>
    </citation>
    <scope>NUCLEOTIDE SEQUENCE</scope>
</reference>
<sequence length="257" mass="28595">MSLGDDIAERFREAACVGDLTLLTKLELQGVDLNSKNSMNGWTALHWACKRNHVAVVKYLLDRGADRNIKNKDGHTPAQLTSNEEIRNLLGVSSECEVKTTPLPILPNYLASPAFPYISNDRDNQSHFPVNSMYYKASGGDGRSVYTPTVSSSMSDELVLKARLANSDEKDFIEIELPRTQLHFAGLFSLMCAELGVDKSLVAKIRKLPDTIIRKDKDVKRLTDFQELELVLTNKAASAASRTYCLAPARNNETILY</sequence>
<dbReference type="InterPro" id="IPR002110">
    <property type="entry name" value="Ankyrin_rpt"/>
</dbReference>
<organism evidence="2 3">
    <name type="scientific">Candidula unifasciata</name>
    <dbReference type="NCBI Taxonomy" id="100452"/>
    <lineage>
        <taxon>Eukaryota</taxon>
        <taxon>Metazoa</taxon>
        <taxon>Spiralia</taxon>
        <taxon>Lophotrochozoa</taxon>
        <taxon>Mollusca</taxon>
        <taxon>Gastropoda</taxon>
        <taxon>Heterobranchia</taxon>
        <taxon>Euthyneura</taxon>
        <taxon>Panpulmonata</taxon>
        <taxon>Eupulmonata</taxon>
        <taxon>Stylommatophora</taxon>
        <taxon>Helicina</taxon>
        <taxon>Helicoidea</taxon>
        <taxon>Geomitridae</taxon>
        <taxon>Candidula</taxon>
    </lineage>
</organism>
<dbReference type="InterPro" id="IPR039195">
    <property type="entry name" value="ANKRD40"/>
</dbReference>
<dbReference type="PANTHER" id="PTHR24192:SF3">
    <property type="entry name" value="ANKYRIN REPEAT DOMAIN 40"/>
    <property type="match status" value="1"/>
</dbReference>
<accession>A0A8S3ZZM1</accession>
<gene>
    <name evidence="2" type="ORF">CUNI_LOCUS18613</name>
</gene>
<dbReference type="OrthoDB" id="194358at2759"/>
<keyword evidence="3" id="KW-1185">Reference proteome</keyword>
<dbReference type="Gene3D" id="1.25.40.20">
    <property type="entry name" value="Ankyrin repeat-containing domain"/>
    <property type="match status" value="1"/>
</dbReference>
<dbReference type="PROSITE" id="PS50297">
    <property type="entry name" value="ANK_REP_REGION"/>
    <property type="match status" value="1"/>
</dbReference>